<organism evidence="3 4">
    <name type="scientific">Longimicrobium terrae</name>
    <dbReference type="NCBI Taxonomy" id="1639882"/>
    <lineage>
        <taxon>Bacteria</taxon>
        <taxon>Pseudomonadati</taxon>
        <taxon>Gemmatimonadota</taxon>
        <taxon>Longimicrobiia</taxon>
        <taxon>Longimicrobiales</taxon>
        <taxon>Longimicrobiaceae</taxon>
        <taxon>Longimicrobium</taxon>
    </lineage>
</organism>
<dbReference type="Proteomes" id="UP000582837">
    <property type="component" value="Unassembled WGS sequence"/>
</dbReference>
<keyword evidence="2" id="KW-1133">Transmembrane helix</keyword>
<name>A0A841H0W1_9BACT</name>
<dbReference type="EMBL" id="JACHIA010000009">
    <property type="protein sequence ID" value="MBB6071650.1"/>
    <property type="molecule type" value="Genomic_DNA"/>
</dbReference>
<protein>
    <submittedName>
        <fullName evidence="3">Uncharacterized protein</fullName>
    </submittedName>
</protein>
<accession>A0A841H0W1</accession>
<keyword evidence="2" id="KW-0472">Membrane</keyword>
<feature type="region of interest" description="Disordered" evidence="1">
    <location>
        <begin position="51"/>
        <end position="77"/>
    </location>
</feature>
<evidence type="ECO:0000256" key="2">
    <source>
        <dbReference type="SAM" id="Phobius"/>
    </source>
</evidence>
<keyword evidence="2" id="KW-0812">Transmembrane</keyword>
<dbReference type="AlphaFoldDB" id="A0A841H0W1"/>
<reference evidence="3 4" key="1">
    <citation type="submission" date="2020-08" db="EMBL/GenBank/DDBJ databases">
        <title>Genomic Encyclopedia of Type Strains, Phase IV (KMG-IV): sequencing the most valuable type-strain genomes for metagenomic binning, comparative biology and taxonomic classification.</title>
        <authorList>
            <person name="Goeker M."/>
        </authorList>
    </citation>
    <scope>NUCLEOTIDE SEQUENCE [LARGE SCALE GENOMIC DNA]</scope>
    <source>
        <strain evidence="3 4">DSM 29007</strain>
    </source>
</reference>
<evidence type="ECO:0000313" key="3">
    <source>
        <dbReference type="EMBL" id="MBB6071650.1"/>
    </source>
</evidence>
<comment type="caution">
    <text evidence="3">The sequence shown here is derived from an EMBL/GenBank/DDBJ whole genome shotgun (WGS) entry which is preliminary data.</text>
</comment>
<gene>
    <name evidence="3" type="ORF">HNQ61_003278</name>
</gene>
<evidence type="ECO:0000256" key="1">
    <source>
        <dbReference type="SAM" id="MobiDB-lite"/>
    </source>
</evidence>
<dbReference type="RefSeq" id="WP_170034862.1">
    <property type="nucleotide sequence ID" value="NZ_JABDTL010000001.1"/>
</dbReference>
<sequence length="77" mass="8152">MHYEEQSRRLNILGGFALGVAFGAGVGLVLRPRGDAGAHSAAVRRARGIRAPAAQGRPERAATRGAAGRMARSRFRL</sequence>
<evidence type="ECO:0000313" key="4">
    <source>
        <dbReference type="Proteomes" id="UP000582837"/>
    </source>
</evidence>
<feature type="transmembrane region" description="Helical" evidence="2">
    <location>
        <begin position="12"/>
        <end position="30"/>
    </location>
</feature>
<proteinExistence type="predicted"/>
<keyword evidence="4" id="KW-1185">Reference proteome</keyword>